<evidence type="ECO:0000256" key="1">
    <source>
        <dbReference type="SAM" id="MobiDB-lite"/>
    </source>
</evidence>
<evidence type="ECO:0000313" key="3">
    <source>
        <dbReference type="Proteomes" id="UP000266723"/>
    </source>
</evidence>
<comment type="caution">
    <text evidence="2">The sequence shown here is derived from an EMBL/GenBank/DDBJ whole genome shotgun (WGS) entry which is preliminary data.</text>
</comment>
<proteinExistence type="predicted"/>
<reference evidence="2 3" key="1">
    <citation type="journal article" date="2020" name="BMC Genomics">
        <title>Intraspecific diversification of the crop wild relative Brassica cretica Lam. using demographic model selection.</title>
        <authorList>
            <person name="Kioukis A."/>
            <person name="Michalopoulou V.A."/>
            <person name="Briers L."/>
            <person name="Pirintsos S."/>
            <person name="Studholme D.J."/>
            <person name="Pavlidis P."/>
            <person name="Sarris P.F."/>
        </authorList>
    </citation>
    <scope>NUCLEOTIDE SEQUENCE [LARGE SCALE GENOMIC DNA]</scope>
    <source>
        <strain evidence="3">cv. PFS-1207/04</strain>
    </source>
</reference>
<dbReference type="EMBL" id="QGKV02000299">
    <property type="protein sequence ID" value="KAF3592273.1"/>
    <property type="molecule type" value="Genomic_DNA"/>
</dbReference>
<sequence>MISVKGDSQFVTQHQDSNEVLQTSWVNLVDRQVDAVEKLYDELRDREPQMTLHRKRLMAASPFGQLLLGQPATRLALKGEGTHSPGVGARPFAEMNQSSSANGRAGSTTGFSSAVRRAGSATGFSSTVRQAGPFQFGERPSWINHEIQLGRSPSWISPVRRTAERDRPESILTSSS</sequence>
<feature type="region of interest" description="Disordered" evidence="1">
    <location>
        <begin position="153"/>
        <end position="176"/>
    </location>
</feature>
<evidence type="ECO:0000313" key="2">
    <source>
        <dbReference type="EMBL" id="KAF3592273.1"/>
    </source>
</evidence>
<keyword evidence="3" id="KW-1185">Reference proteome</keyword>
<dbReference type="Proteomes" id="UP000266723">
    <property type="component" value="Unassembled WGS sequence"/>
</dbReference>
<gene>
    <name evidence="2" type="ORF">DY000_02022078</name>
</gene>
<protein>
    <submittedName>
        <fullName evidence="2">Uncharacterized protein</fullName>
    </submittedName>
</protein>
<name>A0ABQ7E4X1_BRACR</name>
<accession>A0ABQ7E4X1</accession>
<organism evidence="2 3">
    <name type="scientific">Brassica cretica</name>
    <name type="common">Mustard</name>
    <dbReference type="NCBI Taxonomy" id="69181"/>
    <lineage>
        <taxon>Eukaryota</taxon>
        <taxon>Viridiplantae</taxon>
        <taxon>Streptophyta</taxon>
        <taxon>Embryophyta</taxon>
        <taxon>Tracheophyta</taxon>
        <taxon>Spermatophyta</taxon>
        <taxon>Magnoliopsida</taxon>
        <taxon>eudicotyledons</taxon>
        <taxon>Gunneridae</taxon>
        <taxon>Pentapetalae</taxon>
        <taxon>rosids</taxon>
        <taxon>malvids</taxon>
        <taxon>Brassicales</taxon>
        <taxon>Brassicaceae</taxon>
        <taxon>Brassiceae</taxon>
        <taxon>Brassica</taxon>
    </lineage>
</organism>